<dbReference type="GO" id="GO:0051539">
    <property type="term" value="F:4 iron, 4 sulfur cluster binding"/>
    <property type="evidence" value="ECO:0007669"/>
    <property type="project" value="UniProtKB-KW"/>
</dbReference>
<evidence type="ECO:0000259" key="13">
    <source>
        <dbReference type="PROSITE" id="PS51379"/>
    </source>
</evidence>
<evidence type="ECO:0000256" key="12">
    <source>
        <dbReference type="SAM" id="MobiDB-lite"/>
    </source>
</evidence>
<keyword evidence="7" id="KW-0408">Iron</keyword>
<dbReference type="GO" id="GO:0048038">
    <property type="term" value="F:quinone binding"/>
    <property type="evidence" value="ECO:0007669"/>
    <property type="project" value="UniProtKB-KW"/>
</dbReference>
<dbReference type="InterPro" id="IPR017900">
    <property type="entry name" value="4Fe4S_Fe_S_CS"/>
</dbReference>
<name>A0A2M8QGR2_9CHLR</name>
<evidence type="ECO:0000256" key="3">
    <source>
        <dbReference type="ARBA" id="ARBA00022719"/>
    </source>
</evidence>
<comment type="caution">
    <text evidence="14">The sequence shown here is derived from an EMBL/GenBank/DDBJ whole genome shotgun (WGS) entry which is preliminary data.</text>
</comment>
<proteinExistence type="predicted"/>
<evidence type="ECO:0000256" key="10">
    <source>
        <dbReference type="ARBA" id="ARBA00023075"/>
    </source>
</evidence>
<evidence type="ECO:0000256" key="5">
    <source>
        <dbReference type="ARBA" id="ARBA00022737"/>
    </source>
</evidence>
<evidence type="ECO:0000256" key="9">
    <source>
        <dbReference type="ARBA" id="ARBA00023027"/>
    </source>
</evidence>
<keyword evidence="10 14" id="KW-0830">Ubiquinone</keyword>
<dbReference type="Gene3D" id="3.30.70.3270">
    <property type="match status" value="1"/>
</dbReference>
<keyword evidence="11" id="KW-0472">Membrane</keyword>
<keyword evidence="3" id="KW-0874">Quinone</keyword>
<evidence type="ECO:0000256" key="4">
    <source>
        <dbReference type="ARBA" id="ARBA00022723"/>
    </source>
</evidence>
<feature type="domain" description="4Fe-4S ferredoxin-type" evidence="13">
    <location>
        <begin position="118"/>
        <end position="147"/>
    </location>
</feature>
<dbReference type="PROSITE" id="PS00198">
    <property type="entry name" value="4FE4S_FER_1"/>
    <property type="match status" value="1"/>
</dbReference>
<keyword evidence="2" id="KW-0004">4Fe-4S</keyword>
<accession>A0A2M8QGR2</accession>
<keyword evidence="4" id="KW-0479">Metal-binding</keyword>
<keyword evidence="9" id="KW-0520">NAD</keyword>
<evidence type="ECO:0000256" key="1">
    <source>
        <dbReference type="ARBA" id="ARBA00022475"/>
    </source>
</evidence>
<evidence type="ECO:0000313" key="14">
    <source>
        <dbReference type="EMBL" id="PJF48989.1"/>
    </source>
</evidence>
<dbReference type="GO" id="GO:0016651">
    <property type="term" value="F:oxidoreductase activity, acting on NAD(P)H"/>
    <property type="evidence" value="ECO:0007669"/>
    <property type="project" value="InterPro"/>
</dbReference>
<dbReference type="PANTHER" id="PTHR10849:SF24">
    <property type="entry name" value="NADH-QUINONE OXIDOREDUCTASE SUBUNIT I 2"/>
    <property type="match status" value="1"/>
</dbReference>
<keyword evidence="6" id="KW-1278">Translocase</keyword>
<dbReference type="PROSITE" id="PS51379">
    <property type="entry name" value="4FE4S_FER_2"/>
    <property type="match status" value="2"/>
</dbReference>
<feature type="compositionally biased region" description="Low complexity" evidence="12">
    <location>
        <begin position="211"/>
        <end position="233"/>
    </location>
</feature>
<keyword evidence="1" id="KW-1003">Cell membrane</keyword>
<dbReference type="Proteomes" id="UP000230790">
    <property type="component" value="Unassembled WGS sequence"/>
</dbReference>
<evidence type="ECO:0000256" key="6">
    <source>
        <dbReference type="ARBA" id="ARBA00022967"/>
    </source>
</evidence>
<evidence type="ECO:0000256" key="2">
    <source>
        <dbReference type="ARBA" id="ARBA00022485"/>
    </source>
</evidence>
<reference evidence="14 15" key="1">
    <citation type="submission" date="2017-11" db="EMBL/GenBank/DDBJ databases">
        <title>Evolution of Phototrophy in the Chloroflexi Phylum Driven by Horizontal Gene Transfer.</title>
        <authorList>
            <person name="Ward L.M."/>
            <person name="Hemp J."/>
            <person name="Shih P.M."/>
            <person name="Mcglynn S.E."/>
            <person name="Fischer W."/>
        </authorList>
    </citation>
    <scope>NUCLEOTIDE SEQUENCE [LARGE SCALE GENOMIC DNA]</scope>
    <source>
        <strain evidence="14">JP3_7</strain>
    </source>
</reference>
<sequence>MGLMGTGILKGLGVTLRHFIDTYAEDLKYILNKSGVQQPRPLRRQSPKNRGLVTVEYPRERLPLPENFRYVPFLVYDTEKQDDKCTSCGICAKVCPPQCIWIVRTEDPITKRPVPQPKEFYIDTTICMNCGYCAEFCPFDAIKMDHDYELSYYPTQEPHARLVHDKSRLTKPDTYHASIHPTDWHRELADRAAEEAKKKAAAEAKAKAEAAKPAGGAAAAAKPAPAPGAAQPSAPGPEKPAQADADKGSRE</sequence>
<feature type="region of interest" description="Disordered" evidence="12">
    <location>
        <begin position="190"/>
        <end position="251"/>
    </location>
</feature>
<dbReference type="Pfam" id="PF00037">
    <property type="entry name" value="Fer4"/>
    <property type="match status" value="2"/>
</dbReference>
<gene>
    <name evidence="14" type="ORF">CUN48_00565</name>
</gene>
<feature type="compositionally biased region" description="Basic and acidic residues" evidence="12">
    <location>
        <begin position="190"/>
        <end position="210"/>
    </location>
</feature>
<evidence type="ECO:0000256" key="7">
    <source>
        <dbReference type="ARBA" id="ARBA00023004"/>
    </source>
</evidence>
<evidence type="ECO:0000256" key="11">
    <source>
        <dbReference type="ARBA" id="ARBA00023136"/>
    </source>
</evidence>
<evidence type="ECO:0000256" key="8">
    <source>
        <dbReference type="ARBA" id="ARBA00023014"/>
    </source>
</evidence>
<feature type="domain" description="4Fe-4S ferredoxin-type" evidence="13">
    <location>
        <begin position="76"/>
        <end position="105"/>
    </location>
</feature>
<dbReference type="EMBL" id="PGTN01000002">
    <property type="protein sequence ID" value="PJF48989.1"/>
    <property type="molecule type" value="Genomic_DNA"/>
</dbReference>
<organism evidence="14 15">
    <name type="scientific">Candidatus Thermofonsia Clade 3 bacterium</name>
    <dbReference type="NCBI Taxonomy" id="2364212"/>
    <lineage>
        <taxon>Bacteria</taxon>
        <taxon>Bacillati</taxon>
        <taxon>Chloroflexota</taxon>
        <taxon>Candidatus Thermofontia</taxon>
        <taxon>Candidatus Thermofonsia Clade 3</taxon>
    </lineage>
</organism>
<protein>
    <submittedName>
        <fullName evidence="14">NADH:ubiquinone oxidoreductase chain I-like protein</fullName>
    </submittedName>
</protein>
<dbReference type="GO" id="GO:0046872">
    <property type="term" value="F:metal ion binding"/>
    <property type="evidence" value="ECO:0007669"/>
    <property type="project" value="UniProtKB-KW"/>
</dbReference>
<dbReference type="SUPFAM" id="SSF54862">
    <property type="entry name" value="4Fe-4S ferredoxins"/>
    <property type="match status" value="1"/>
</dbReference>
<dbReference type="InterPro" id="IPR010226">
    <property type="entry name" value="NADH_quinone_OxRdtase_chainI"/>
</dbReference>
<dbReference type="GO" id="GO:0016020">
    <property type="term" value="C:membrane"/>
    <property type="evidence" value="ECO:0007669"/>
    <property type="project" value="InterPro"/>
</dbReference>
<evidence type="ECO:0000313" key="15">
    <source>
        <dbReference type="Proteomes" id="UP000230790"/>
    </source>
</evidence>
<keyword evidence="8" id="KW-0411">Iron-sulfur</keyword>
<dbReference type="InterPro" id="IPR017896">
    <property type="entry name" value="4Fe4S_Fe-S-bd"/>
</dbReference>
<dbReference type="AlphaFoldDB" id="A0A2M8QGR2"/>
<keyword evidence="5" id="KW-0677">Repeat</keyword>
<dbReference type="PANTHER" id="PTHR10849">
    <property type="entry name" value="NADH DEHYDROGENASE UBIQUINONE IRON-SULFUR PROTEIN 8, MITOCHONDRIAL"/>
    <property type="match status" value="1"/>
</dbReference>